<organism evidence="2 3">
    <name type="scientific">Armillaria gallica</name>
    <name type="common">Bulbous honey fungus</name>
    <name type="synonym">Armillaria bulbosa</name>
    <dbReference type="NCBI Taxonomy" id="47427"/>
    <lineage>
        <taxon>Eukaryota</taxon>
        <taxon>Fungi</taxon>
        <taxon>Dikarya</taxon>
        <taxon>Basidiomycota</taxon>
        <taxon>Agaricomycotina</taxon>
        <taxon>Agaricomycetes</taxon>
        <taxon>Agaricomycetidae</taxon>
        <taxon>Agaricales</taxon>
        <taxon>Marasmiineae</taxon>
        <taxon>Physalacriaceae</taxon>
        <taxon>Armillaria</taxon>
    </lineage>
</organism>
<sequence length="139" mass="15380">MSGAKVSAKSCWLQSCTADSFNEEVLLQVLIDAADTSLRLSGNSDEKGGCLDREEMFGVARVEVHCRGVAQDMVMKITGLYVGPKRSERLTGAVWVKGLHDRIRLALHPVKAQNTHEKPRRPFQPGNEIGWGTTLHDHK</sequence>
<name>A0A2H3DH42_ARMGA</name>
<feature type="region of interest" description="Disordered" evidence="1">
    <location>
        <begin position="112"/>
        <end position="139"/>
    </location>
</feature>
<protein>
    <submittedName>
        <fullName evidence="2">Uncharacterized protein</fullName>
    </submittedName>
</protein>
<proteinExistence type="predicted"/>
<evidence type="ECO:0000313" key="3">
    <source>
        <dbReference type="Proteomes" id="UP000217790"/>
    </source>
</evidence>
<evidence type="ECO:0000256" key="1">
    <source>
        <dbReference type="SAM" id="MobiDB-lite"/>
    </source>
</evidence>
<gene>
    <name evidence="2" type="ORF">ARMGADRAFT_1079221</name>
</gene>
<dbReference type="EMBL" id="KZ293654">
    <property type="protein sequence ID" value="PBK94539.1"/>
    <property type="molecule type" value="Genomic_DNA"/>
</dbReference>
<dbReference type="InParanoid" id="A0A2H3DH42"/>
<dbReference type="AlphaFoldDB" id="A0A2H3DH42"/>
<evidence type="ECO:0000313" key="2">
    <source>
        <dbReference type="EMBL" id="PBK94539.1"/>
    </source>
</evidence>
<dbReference type="OrthoDB" id="10565334at2759"/>
<dbReference type="Proteomes" id="UP000217790">
    <property type="component" value="Unassembled WGS sequence"/>
</dbReference>
<reference evidence="3" key="1">
    <citation type="journal article" date="2017" name="Nat. Ecol. Evol.">
        <title>Genome expansion and lineage-specific genetic innovations in the forest pathogenic fungi Armillaria.</title>
        <authorList>
            <person name="Sipos G."/>
            <person name="Prasanna A.N."/>
            <person name="Walter M.C."/>
            <person name="O'Connor E."/>
            <person name="Balint B."/>
            <person name="Krizsan K."/>
            <person name="Kiss B."/>
            <person name="Hess J."/>
            <person name="Varga T."/>
            <person name="Slot J."/>
            <person name="Riley R."/>
            <person name="Boka B."/>
            <person name="Rigling D."/>
            <person name="Barry K."/>
            <person name="Lee J."/>
            <person name="Mihaltcheva S."/>
            <person name="LaButti K."/>
            <person name="Lipzen A."/>
            <person name="Waldron R."/>
            <person name="Moloney N.M."/>
            <person name="Sperisen C."/>
            <person name="Kredics L."/>
            <person name="Vagvoelgyi C."/>
            <person name="Patrignani A."/>
            <person name="Fitzpatrick D."/>
            <person name="Nagy I."/>
            <person name="Doyle S."/>
            <person name="Anderson J.B."/>
            <person name="Grigoriev I.V."/>
            <person name="Gueldener U."/>
            <person name="Muensterkoetter M."/>
            <person name="Nagy L.G."/>
        </authorList>
    </citation>
    <scope>NUCLEOTIDE SEQUENCE [LARGE SCALE GENOMIC DNA]</scope>
    <source>
        <strain evidence="3">Ar21-2</strain>
    </source>
</reference>
<accession>A0A2H3DH42</accession>
<keyword evidence="3" id="KW-1185">Reference proteome</keyword>